<proteinExistence type="predicted"/>
<dbReference type="Proteomes" id="UP000590412">
    <property type="component" value="Unassembled WGS sequence"/>
</dbReference>
<protein>
    <submittedName>
        <fullName evidence="1">Uncharacterized protein</fullName>
    </submittedName>
</protein>
<gene>
    <name evidence="1" type="ORF">FOB60_003360</name>
</gene>
<comment type="caution">
    <text evidence="1">The sequence shown here is derived from an EMBL/GenBank/DDBJ whole genome shotgun (WGS) entry which is preliminary data.</text>
</comment>
<evidence type="ECO:0000313" key="1">
    <source>
        <dbReference type="EMBL" id="KAF6053104.1"/>
    </source>
</evidence>
<reference evidence="1" key="1">
    <citation type="submission" date="2020-03" db="EMBL/GenBank/DDBJ databases">
        <title>FDA dAtabase for Regulatory Grade micrObial Sequences (FDA-ARGOS): Supporting development and validation of Infectious Disease Dx tests.</title>
        <authorList>
            <person name="Campos J."/>
            <person name="Goldberg B."/>
            <person name="Tallon L."/>
            <person name="Sadzewicz L."/>
            <person name="Vavikolanu K."/>
            <person name="Mehta A."/>
            <person name="Aluvathingal J."/>
            <person name="Nadendla S."/>
            <person name="Nandy P."/>
            <person name="Geyer C."/>
            <person name="Yan Y."/>
            <person name="Sichtig H."/>
        </authorList>
    </citation>
    <scope>NUCLEOTIDE SEQUENCE [LARGE SCALE GENOMIC DNA]</scope>
    <source>
        <strain evidence="1">FDAARGOS_652</strain>
    </source>
</reference>
<evidence type="ECO:0000313" key="2">
    <source>
        <dbReference type="Proteomes" id="UP000590412"/>
    </source>
</evidence>
<accession>A0A8X7NLT5</accession>
<organism evidence="1 2">
    <name type="scientific">Candida parapsilosis</name>
    <name type="common">Yeast</name>
    <dbReference type="NCBI Taxonomy" id="5480"/>
    <lineage>
        <taxon>Eukaryota</taxon>
        <taxon>Fungi</taxon>
        <taxon>Dikarya</taxon>
        <taxon>Ascomycota</taxon>
        <taxon>Saccharomycotina</taxon>
        <taxon>Pichiomycetes</taxon>
        <taxon>Debaryomycetaceae</taxon>
        <taxon>Candida/Lodderomyces clade</taxon>
        <taxon>Candida</taxon>
    </lineage>
</organism>
<dbReference type="AlphaFoldDB" id="A0A8X7NLT5"/>
<dbReference type="EMBL" id="JABWAB010000004">
    <property type="protein sequence ID" value="KAF6053104.1"/>
    <property type="molecule type" value="Genomic_DNA"/>
</dbReference>
<name>A0A8X7NLT5_CANPA</name>
<sequence length="75" mass="8704">MLDDIRVQKMCLINKVYSVFVPQEMLYVYSPIRVGLAGQLGLAFDEVVDIINMILSCNVNVYFTFVQAFKHAREW</sequence>